<evidence type="ECO:0000256" key="2">
    <source>
        <dbReference type="ARBA" id="ARBA00023125"/>
    </source>
</evidence>
<keyword evidence="3" id="KW-0804">Transcription</keyword>
<accession>A0A0D2HMA6</accession>
<dbReference type="GO" id="GO:0003677">
    <property type="term" value="F:DNA binding"/>
    <property type="evidence" value="ECO:0007669"/>
    <property type="project" value="UniProtKB-KW"/>
</dbReference>
<feature type="domain" description="HTH gntR-type" evidence="4">
    <location>
        <begin position="13"/>
        <end position="83"/>
    </location>
</feature>
<evidence type="ECO:0000256" key="1">
    <source>
        <dbReference type="ARBA" id="ARBA00023015"/>
    </source>
</evidence>
<dbReference type="Pfam" id="PF07729">
    <property type="entry name" value="FCD"/>
    <property type="match status" value="1"/>
</dbReference>
<evidence type="ECO:0000259" key="4">
    <source>
        <dbReference type="PROSITE" id="PS50949"/>
    </source>
</evidence>
<evidence type="ECO:0000313" key="5">
    <source>
        <dbReference type="EMBL" id="KIX11743.1"/>
    </source>
</evidence>
<dbReference type="SMART" id="SM00345">
    <property type="entry name" value="HTH_GNTR"/>
    <property type="match status" value="1"/>
</dbReference>
<organism evidence="5 6">
    <name type="scientific">Dethiosulfatarculus sandiegensis</name>
    <dbReference type="NCBI Taxonomy" id="1429043"/>
    <lineage>
        <taxon>Bacteria</taxon>
        <taxon>Pseudomonadati</taxon>
        <taxon>Thermodesulfobacteriota</taxon>
        <taxon>Desulfarculia</taxon>
        <taxon>Desulfarculales</taxon>
        <taxon>Desulfarculaceae</taxon>
        <taxon>Dethiosulfatarculus</taxon>
    </lineage>
</organism>
<dbReference type="STRING" id="1429043.X474_23005"/>
<keyword evidence="1" id="KW-0805">Transcription regulation</keyword>
<dbReference type="GO" id="GO:0003700">
    <property type="term" value="F:DNA-binding transcription factor activity"/>
    <property type="evidence" value="ECO:0007669"/>
    <property type="project" value="InterPro"/>
</dbReference>
<dbReference type="SUPFAM" id="SSF46785">
    <property type="entry name" value="Winged helix' DNA-binding domain"/>
    <property type="match status" value="1"/>
</dbReference>
<keyword evidence="6" id="KW-1185">Reference proteome</keyword>
<dbReference type="PROSITE" id="PS50949">
    <property type="entry name" value="HTH_GNTR"/>
    <property type="match status" value="1"/>
</dbReference>
<evidence type="ECO:0000313" key="6">
    <source>
        <dbReference type="Proteomes" id="UP000032233"/>
    </source>
</evidence>
<gene>
    <name evidence="5" type="ORF">X474_23005</name>
</gene>
<keyword evidence="2" id="KW-0238">DNA-binding</keyword>
<name>A0A0D2HMA6_9BACT</name>
<dbReference type="Gene3D" id="1.10.10.10">
    <property type="entry name" value="Winged helix-like DNA-binding domain superfamily/Winged helix DNA-binding domain"/>
    <property type="match status" value="1"/>
</dbReference>
<dbReference type="RefSeq" id="WP_044351683.1">
    <property type="nucleotide sequence ID" value="NZ_AZAC01000045.1"/>
</dbReference>
<dbReference type="PANTHER" id="PTHR43537:SF24">
    <property type="entry name" value="GLUCONATE OPERON TRANSCRIPTIONAL REPRESSOR"/>
    <property type="match status" value="1"/>
</dbReference>
<dbReference type="SMART" id="SM00895">
    <property type="entry name" value="FCD"/>
    <property type="match status" value="1"/>
</dbReference>
<evidence type="ECO:0000256" key="3">
    <source>
        <dbReference type="ARBA" id="ARBA00023163"/>
    </source>
</evidence>
<comment type="caution">
    <text evidence="5">The sequence shown here is derived from an EMBL/GenBank/DDBJ whole genome shotgun (WGS) entry which is preliminary data.</text>
</comment>
<dbReference type="PANTHER" id="PTHR43537">
    <property type="entry name" value="TRANSCRIPTIONAL REGULATOR, GNTR FAMILY"/>
    <property type="match status" value="1"/>
</dbReference>
<dbReference type="InterPro" id="IPR008920">
    <property type="entry name" value="TF_FadR/GntR_C"/>
</dbReference>
<proteinExistence type="predicted"/>
<dbReference type="InterPro" id="IPR036388">
    <property type="entry name" value="WH-like_DNA-bd_sf"/>
</dbReference>
<reference evidence="5 6" key="1">
    <citation type="submission" date="2013-11" db="EMBL/GenBank/DDBJ databases">
        <title>Metagenomic analysis of a methanogenic consortium involved in long chain n-alkane degradation.</title>
        <authorList>
            <person name="Davidova I.A."/>
            <person name="Callaghan A.V."/>
            <person name="Wawrik B."/>
            <person name="Pruitt S."/>
            <person name="Marks C."/>
            <person name="Duncan K.E."/>
            <person name="Suflita J.M."/>
        </authorList>
    </citation>
    <scope>NUCLEOTIDE SEQUENCE [LARGE SCALE GENOMIC DNA]</scope>
    <source>
        <strain evidence="5 6">SPR</strain>
    </source>
</reference>
<dbReference type="EMBL" id="AZAC01000045">
    <property type="protein sequence ID" value="KIX11743.1"/>
    <property type="molecule type" value="Genomic_DNA"/>
</dbReference>
<protein>
    <submittedName>
        <fullName evidence="5">GntR family transcriptional regulator</fullName>
    </submittedName>
</protein>
<dbReference type="PRINTS" id="PR00035">
    <property type="entry name" value="HTHGNTR"/>
</dbReference>
<dbReference type="InParanoid" id="A0A0D2HMA6"/>
<dbReference type="SUPFAM" id="SSF48008">
    <property type="entry name" value="GntR ligand-binding domain-like"/>
    <property type="match status" value="1"/>
</dbReference>
<dbReference type="Pfam" id="PF00392">
    <property type="entry name" value="GntR"/>
    <property type="match status" value="1"/>
</dbReference>
<dbReference type="Proteomes" id="UP000032233">
    <property type="component" value="Unassembled WGS sequence"/>
</dbReference>
<dbReference type="InterPro" id="IPR036390">
    <property type="entry name" value="WH_DNA-bd_sf"/>
</dbReference>
<sequence>MIQVREFKPIKTTRISDEVLAQIKDAILTGRFKPGEKLPSERELIESFNVSRAVIREAVRSLELTGFVTVRQGPTGGAFVNDLNLDRVSSAYLDLFNAGKFSMEELTQVRLHLEPEIVRLATANITPAKLADLETVYKKEHNPTKHHSAWVRQNLEIHHALAAICGNRFYEALINPVLTLTEELICVVKPSQMVIHSHPEHAKVIRLVGLGQADKAAKAMAEHVKNTTSALGDLERDYRMRMGLPLPDKLKH</sequence>
<dbReference type="CDD" id="cd07377">
    <property type="entry name" value="WHTH_GntR"/>
    <property type="match status" value="1"/>
</dbReference>
<dbReference type="AlphaFoldDB" id="A0A0D2HMA6"/>
<dbReference type="OrthoDB" id="5296437at2"/>
<dbReference type="Gene3D" id="1.20.120.530">
    <property type="entry name" value="GntR ligand-binding domain-like"/>
    <property type="match status" value="1"/>
</dbReference>
<dbReference type="InterPro" id="IPR011711">
    <property type="entry name" value="GntR_C"/>
</dbReference>
<dbReference type="InterPro" id="IPR000524">
    <property type="entry name" value="Tscrpt_reg_HTH_GntR"/>
</dbReference>